<proteinExistence type="predicted"/>
<gene>
    <name evidence="2" type="ORF">F2Q69_00006297</name>
</gene>
<dbReference type="EMBL" id="QGKX02001521">
    <property type="protein sequence ID" value="KAF3511173.1"/>
    <property type="molecule type" value="Genomic_DNA"/>
</dbReference>
<evidence type="ECO:0000313" key="2">
    <source>
        <dbReference type="EMBL" id="KAF3511173.1"/>
    </source>
</evidence>
<organism evidence="2 3">
    <name type="scientific">Brassica cretica</name>
    <name type="common">Mustard</name>
    <dbReference type="NCBI Taxonomy" id="69181"/>
    <lineage>
        <taxon>Eukaryota</taxon>
        <taxon>Viridiplantae</taxon>
        <taxon>Streptophyta</taxon>
        <taxon>Embryophyta</taxon>
        <taxon>Tracheophyta</taxon>
        <taxon>Spermatophyta</taxon>
        <taxon>Magnoliopsida</taxon>
        <taxon>eudicotyledons</taxon>
        <taxon>Gunneridae</taxon>
        <taxon>Pentapetalae</taxon>
        <taxon>rosids</taxon>
        <taxon>malvids</taxon>
        <taxon>Brassicales</taxon>
        <taxon>Brassicaceae</taxon>
        <taxon>Brassiceae</taxon>
        <taxon>Brassica</taxon>
    </lineage>
</organism>
<name>A0A8S9PEB3_BRACR</name>
<dbReference type="AlphaFoldDB" id="A0A8S9PEB3"/>
<protein>
    <submittedName>
        <fullName evidence="2">Uncharacterized protein</fullName>
    </submittedName>
</protein>
<comment type="caution">
    <text evidence="2">The sequence shown here is derived from an EMBL/GenBank/DDBJ whole genome shotgun (WGS) entry which is preliminary data.</text>
</comment>
<feature type="compositionally biased region" description="Polar residues" evidence="1">
    <location>
        <begin position="186"/>
        <end position="197"/>
    </location>
</feature>
<feature type="region of interest" description="Disordered" evidence="1">
    <location>
        <begin position="183"/>
        <end position="221"/>
    </location>
</feature>
<dbReference type="Proteomes" id="UP000712600">
    <property type="component" value="Unassembled WGS sequence"/>
</dbReference>
<evidence type="ECO:0000256" key="1">
    <source>
        <dbReference type="SAM" id="MobiDB-lite"/>
    </source>
</evidence>
<evidence type="ECO:0000313" key="3">
    <source>
        <dbReference type="Proteomes" id="UP000712600"/>
    </source>
</evidence>
<accession>A0A8S9PEB3</accession>
<reference evidence="2" key="1">
    <citation type="submission" date="2019-12" db="EMBL/GenBank/DDBJ databases">
        <title>Genome sequencing and annotation of Brassica cretica.</title>
        <authorList>
            <person name="Studholme D.J."/>
            <person name="Sarris P."/>
        </authorList>
    </citation>
    <scope>NUCLEOTIDE SEQUENCE</scope>
    <source>
        <strain evidence="2">PFS-109/04</strain>
        <tissue evidence="2">Leaf</tissue>
    </source>
</reference>
<sequence>MLGRSLGGFDKVHTGCVTERYLGRVFFGVASLSRDLDIGPRRFDRNETALVQIERIDHEQVGMSEMIRMDHGKPQSMSINGAKDLDGLNRMKRTSWESCTIAGRCRRVARSAKQSSIKCSLARSKLFGPGPDYGRAIWSTQGGYGPVGSCGRAMGLGYQFGLGFDMPRCCWTCLDVSGNLQDPAGHTSSTKGSPNENRGSKPEGQDPGSKPKGHDPVHGGYGFSHMRPWILEVTEAKRKTYSWMEMGAKDQKFKGADRLDQKGTSRQRLHVTKGHELPKVMRYQRMQVTKRYEIPRVASIKGYEDQRVPMTKGCIVILRKQCIVLQDLRSCRGTKGTNVS</sequence>